<evidence type="ECO:0000256" key="1">
    <source>
        <dbReference type="SAM" id="MobiDB-lite"/>
    </source>
</evidence>
<dbReference type="AlphaFoldDB" id="A0AAV5HRM0"/>
<protein>
    <submittedName>
        <fullName evidence="2">Uncharacterized protein</fullName>
    </submittedName>
</protein>
<organism evidence="2 3">
    <name type="scientific">Rubroshorea leprosula</name>
    <dbReference type="NCBI Taxonomy" id="152421"/>
    <lineage>
        <taxon>Eukaryota</taxon>
        <taxon>Viridiplantae</taxon>
        <taxon>Streptophyta</taxon>
        <taxon>Embryophyta</taxon>
        <taxon>Tracheophyta</taxon>
        <taxon>Spermatophyta</taxon>
        <taxon>Magnoliopsida</taxon>
        <taxon>eudicotyledons</taxon>
        <taxon>Gunneridae</taxon>
        <taxon>Pentapetalae</taxon>
        <taxon>rosids</taxon>
        <taxon>malvids</taxon>
        <taxon>Malvales</taxon>
        <taxon>Dipterocarpaceae</taxon>
        <taxon>Rubroshorea</taxon>
    </lineage>
</organism>
<feature type="region of interest" description="Disordered" evidence="1">
    <location>
        <begin position="1"/>
        <end position="21"/>
    </location>
</feature>
<comment type="caution">
    <text evidence="2">The sequence shown here is derived from an EMBL/GenBank/DDBJ whole genome shotgun (WGS) entry which is preliminary data.</text>
</comment>
<dbReference type="EMBL" id="BPVZ01000003">
    <property type="protein sequence ID" value="GKU89330.1"/>
    <property type="molecule type" value="Genomic_DNA"/>
</dbReference>
<sequence>MSNRQQQIFFGKNFPSSSTMPSFTDLHPAVFTHRHQPSPTI</sequence>
<dbReference type="Proteomes" id="UP001054252">
    <property type="component" value="Unassembled WGS sequence"/>
</dbReference>
<reference evidence="2 3" key="1">
    <citation type="journal article" date="2021" name="Commun. Biol.">
        <title>The genome of Shorea leprosula (Dipterocarpaceae) highlights the ecological relevance of drought in aseasonal tropical rainforests.</title>
        <authorList>
            <person name="Ng K.K.S."/>
            <person name="Kobayashi M.J."/>
            <person name="Fawcett J.A."/>
            <person name="Hatakeyama M."/>
            <person name="Paape T."/>
            <person name="Ng C.H."/>
            <person name="Ang C.C."/>
            <person name="Tnah L.H."/>
            <person name="Lee C.T."/>
            <person name="Nishiyama T."/>
            <person name="Sese J."/>
            <person name="O'Brien M.J."/>
            <person name="Copetti D."/>
            <person name="Mohd Noor M.I."/>
            <person name="Ong R.C."/>
            <person name="Putra M."/>
            <person name="Sireger I.Z."/>
            <person name="Indrioko S."/>
            <person name="Kosugi Y."/>
            <person name="Izuno A."/>
            <person name="Isagi Y."/>
            <person name="Lee S.L."/>
            <person name="Shimizu K.K."/>
        </authorList>
    </citation>
    <scope>NUCLEOTIDE SEQUENCE [LARGE SCALE GENOMIC DNA]</scope>
    <source>
        <strain evidence="2">214</strain>
    </source>
</reference>
<name>A0AAV5HRM0_9ROSI</name>
<evidence type="ECO:0000313" key="3">
    <source>
        <dbReference type="Proteomes" id="UP001054252"/>
    </source>
</evidence>
<evidence type="ECO:0000313" key="2">
    <source>
        <dbReference type="EMBL" id="GKU89330.1"/>
    </source>
</evidence>
<keyword evidence="3" id="KW-1185">Reference proteome</keyword>
<accession>A0AAV5HRM0</accession>
<proteinExistence type="predicted"/>
<gene>
    <name evidence="2" type="ORF">SLEP1_g3481</name>
</gene>